<feature type="non-terminal residue" evidence="1">
    <location>
        <position position="1"/>
    </location>
</feature>
<evidence type="ECO:0000313" key="1">
    <source>
        <dbReference type="EMBL" id="EUN21905.1"/>
    </source>
</evidence>
<dbReference type="AlphaFoldDB" id="W7E7F3"/>
<protein>
    <submittedName>
        <fullName evidence="1">Uncharacterized protein</fullName>
    </submittedName>
</protein>
<dbReference type="EMBL" id="KI968828">
    <property type="protein sequence ID" value="EUN21905.1"/>
    <property type="molecule type" value="Genomic_DNA"/>
</dbReference>
<name>W7E7F3_BIPV3</name>
<dbReference type="HOGENOM" id="CLU_3105994_0_0_1"/>
<sequence>LFVIKVYGTSICVDASLVIHKIYHDKHIYNSIMVLYQGHSEAGENVSSYLR</sequence>
<proteinExistence type="predicted"/>
<organism evidence="1 2">
    <name type="scientific">Bipolaris victoriae (strain FI3)</name>
    <name type="common">Victoria blight of oats agent</name>
    <name type="synonym">Cochliobolus victoriae</name>
    <dbReference type="NCBI Taxonomy" id="930091"/>
    <lineage>
        <taxon>Eukaryota</taxon>
        <taxon>Fungi</taxon>
        <taxon>Dikarya</taxon>
        <taxon>Ascomycota</taxon>
        <taxon>Pezizomycotina</taxon>
        <taxon>Dothideomycetes</taxon>
        <taxon>Pleosporomycetidae</taxon>
        <taxon>Pleosporales</taxon>
        <taxon>Pleosporineae</taxon>
        <taxon>Pleosporaceae</taxon>
        <taxon>Bipolaris</taxon>
    </lineage>
</organism>
<keyword evidence="2" id="KW-1185">Reference proteome</keyword>
<dbReference type="RefSeq" id="XP_014551485.1">
    <property type="nucleotide sequence ID" value="XM_014695999.1"/>
</dbReference>
<gene>
    <name evidence="1" type="ORF">COCVIDRAFT_112741</name>
</gene>
<accession>W7E7F3</accession>
<evidence type="ECO:0000313" key="2">
    <source>
        <dbReference type="Proteomes" id="UP000054337"/>
    </source>
</evidence>
<reference evidence="1 2" key="1">
    <citation type="journal article" date="2013" name="PLoS Genet.">
        <title>Comparative genome structure, secondary metabolite, and effector coding capacity across Cochliobolus pathogens.</title>
        <authorList>
            <person name="Condon B.J."/>
            <person name="Leng Y."/>
            <person name="Wu D."/>
            <person name="Bushley K.E."/>
            <person name="Ohm R.A."/>
            <person name="Otillar R."/>
            <person name="Martin J."/>
            <person name="Schackwitz W."/>
            <person name="Grimwood J."/>
            <person name="MohdZainudin N."/>
            <person name="Xue C."/>
            <person name="Wang R."/>
            <person name="Manning V.A."/>
            <person name="Dhillon B."/>
            <person name="Tu Z.J."/>
            <person name="Steffenson B.J."/>
            <person name="Salamov A."/>
            <person name="Sun H."/>
            <person name="Lowry S."/>
            <person name="LaButti K."/>
            <person name="Han J."/>
            <person name="Copeland A."/>
            <person name="Lindquist E."/>
            <person name="Barry K."/>
            <person name="Schmutz J."/>
            <person name="Baker S.E."/>
            <person name="Ciuffetti L.M."/>
            <person name="Grigoriev I.V."/>
            <person name="Zhong S."/>
            <person name="Turgeon B.G."/>
        </authorList>
    </citation>
    <scope>NUCLEOTIDE SEQUENCE [LARGE SCALE GENOMIC DNA]</scope>
    <source>
        <strain evidence="1 2">FI3</strain>
    </source>
</reference>
<dbReference type="GeneID" id="26250228"/>
<dbReference type="Proteomes" id="UP000054337">
    <property type="component" value="Unassembled WGS sequence"/>
</dbReference>